<evidence type="ECO:0000313" key="1">
    <source>
        <dbReference type="EMBL" id="EMR58418.1"/>
    </source>
</evidence>
<comment type="caution">
    <text evidence="1">The sequence shown here is derived from an EMBL/GenBank/DDBJ whole genome shotgun (WGS) entry which is preliminary data.</text>
</comment>
<accession>M7S2K7</accession>
<evidence type="ECO:0000313" key="2">
    <source>
        <dbReference type="Proteomes" id="UP000011947"/>
    </source>
</evidence>
<proteinExistence type="predicted"/>
<sequence length="48" mass="5651">MALIQTIVFKKCFFRGVSGVKRGIVIPKYFLYSQENKTKFNKMIFTTK</sequence>
<name>M7S2K7_HELPX</name>
<dbReference type="Proteomes" id="UP000011947">
    <property type="component" value="Unassembled WGS sequence"/>
</dbReference>
<dbReference type="AlphaFoldDB" id="M7S2K7"/>
<reference evidence="1 2" key="1">
    <citation type="submission" date="2013-02" db="EMBL/GenBank/DDBJ databases">
        <title>Comparitive Sequence Analysis of H. pylori Isolates.</title>
        <authorList>
            <person name="Blanchard T.G."/>
            <person name="Czinn S.J."/>
            <person name="McCracken C.M."/>
            <person name="Abolude K.A."/>
            <person name="Shefchek K.S."/>
            <person name="Maroo A.M."/>
            <person name="Santana-Cruz I.S."/>
            <person name="Tallon L.J."/>
            <person name="Ficke F.W.F."/>
        </authorList>
    </citation>
    <scope>NUCLEOTIDE SEQUENCE [LARGE SCALE GENOMIC DNA]</scope>
    <source>
        <strain evidence="1 2">Hp H-1</strain>
    </source>
</reference>
<gene>
    <name evidence="1" type="ORF">HPHPH1_1285</name>
</gene>
<organism evidence="1 2">
    <name type="scientific">Helicobacter pylori Hp H-1</name>
    <dbReference type="NCBI Taxonomy" id="992058"/>
    <lineage>
        <taxon>Bacteria</taxon>
        <taxon>Pseudomonadati</taxon>
        <taxon>Campylobacterota</taxon>
        <taxon>Epsilonproteobacteria</taxon>
        <taxon>Campylobacterales</taxon>
        <taxon>Helicobacteraceae</taxon>
        <taxon>Helicobacter</taxon>
    </lineage>
</organism>
<protein>
    <submittedName>
        <fullName evidence="1">Uncharacterized protein</fullName>
    </submittedName>
</protein>
<dbReference type="EMBL" id="AOTX01000039">
    <property type="protein sequence ID" value="EMR58418.1"/>
    <property type="molecule type" value="Genomic_DNA"/>
</dbReference>